<evidence type="ECO:0000256" key="4">
    <source>
        <dbReference type="ARBA" id="ARBA00022723"/>
    </source>
</evidence>
<evidence type="ECO:0000313" key="10">
    <source>
        <dbReference type="Proteomes" id="UP001521931"/>
    </source>
</evidence>
<feature type="domain" description="PIN" evidence="8">
    <location>
        <begin position="6"/>
        <end position="117"/>
    </location>
</feature>
<reference evidence="9 10" key="1">
    <citation type="submission" date="2022-02" db="EMBL/GenBank/DDBJ databases">
        <title>Uncovering new skin microbiome diversity through culturing and metagenomics.</title>
        <authorList>
            <person name="Conlan S."/>
            <person name="Deming C."/>
            <person name="Nisc Comparative Sequencing Program N."/>
            <person name="Segre J.A."/>
        </authorList>
    </citation>
    <scope>NUCLEOTIDE SEQUENCE [LARGE SCALE GENOMIC DNA]</scope>
    <source>
        <strain evidence="9 10">ACRQZ</strain>
    </source>
</reference>
<name>A0ABS9PZT8_9MICO</name>
<keyword evidence="5" id="KW-0378">Hydrolase</keyword>
<evidence type="ECO:0000256" key="2">
    <source>
        <dbReference type="ARBA" id="ARBA00022649"/>
    </source>
</evidence>
<evidence type="ECO:0000256" key="7">
    <source>
        <dbReference type="ARBA" id="ARBA00038093"/>
    </source>
</evidence>
<dbReference type="EMBL" id="JAKRCV010000008">
    <property type="protein sequence ID" value="MCG7321139.1"/>
    <property type="molecule type" value="Genomic_DNA"/>
</dbReference>
<dbReference type="SUPFAM" id="SSF88723">
    <property type="entry name" value="PIN domain-like"/>
    <property type="match status" value="1"/>
</dbReference>
<keyword evidence="2" id="KW-1277">Toxin-antitoxin system</keyword>
<keyword evidence="3" id="KW-0540">Nuclease</keyword>
<evidence type="ECO:0000256" key="6">
    <source>
        <dbReference type="ARBA" id="ARBA00022842"/>
    </source>
</evidence>
<sequence length="126" mass="13770">MTARNREPQVADWRRRLTGRTIVIAAQTEGELRFGALSARWGPARLAGLEAQLARHATAPVTTEVVKAFAEVRAACRAAGHPLADKLHMGDAWVAATAIAHDLRLLAGDRIYRDVPGLRLLEDISR</sequence>
<proteinExistence type="inferred from homology"/>
<dbReference type="Gene3D" id="3.40.50.1010">
    <property type="entry name" value="5'-nuclease"/>
    <property type="match status" value="1"/>
</dbReference>
<comment type="cofactor">
    <cofactor evidence="1">
        <name>Mg(2+)</name>
        <dbReference type="ChEBI" id="CHEBI:18420"/>
    </cofactor>
</comment>
<evidence type="ECO:0000256" key="5">
    <source>
        <dbReference type="ARBA" id="ARBA00022801"/>
    </source>
</evidence>
<comment type="similarity">
    <text evidence="7">Belongs to the PINc/VapC protein family.</text>
</comment>
<keyword evidence="4" id="KW-0479">Metal-binding</keyword>
<organism evidence="9 10">
    <name type="scientific">Arsenicicoccus bolidensis</name>
    <dbReference type="NCBI Taxonomy" id="229480"/>
    <lineage>
        <taxon>Bacteria</taxon>
        <taxon>Bacillati</taxon>
        <taxon>Actinomycetota</taxon>
        <taxon>Actinomycetes</taxon>
        <taxon>Micrococcales</taxon>
        <taxon>Intrasporangiaceae</taxon>
        <taxon>Arsenicicoccus</taxon>
    </lineage>
</organism>
<dbReference type="PANTHER" id="PTHR33653:SF1">
    <property type="entry name" value="RIBONUCLEASE VAPC2"/>
    <property type="match status" value="1"/>
</dbReference>
<accession>A0ABS9PZT8</accession>
<protein>
    <submittedName>
        <fullName evidence="9">PIN domain-containing protein</fullName>
    </submittedName>
</protein>
<dbReference type="InterPro" id="IPR029060">
    <property type="entry name" value="PIN-like_dom_sf"/>
</dbReference>
<evidence type="ECO:0000259" key="8">
    <source>
        <dbReference type="Pfam" id="PF01850"/>
    </source>
</evidence>
<dbReference type="PANTHER" id="PTHR33653">
    <property type="entry name" value="RIBONUCLEASE VAPC2"/>
    <property type="match status" value="1"/>
</dbReference>
<keyword evidence="10" id="KW-1185">Reference proteome</keyword>
<keyword evidence="6" id="KW-0460">Magnesium</keyword>
<comment type="caution">
    <text evidence="9">The sequence shown here is derived from an EMBL/GenBank/DDBJ whole genome shotgun (WGS) entry which is preliminary data.</text>
</comment>
<evidence type="ECO:0000256" key="3">
    <source>
        <dbReference type="ARBA" id="ARBA00022722"/>
    </source>
</evidence>
<dbReference type="InterPro" id="IPR050556">
    <property type="entry name" value="Type_II_TA_system_RNase"/>
</dbReference>
<evidence type="ECO:0000256" key="1">
    <source>
        <dbReference type="ARBA" id="ARBA00001946"/>
    </source>
</evidence>
<evidence type="ECO:0000313" key="9">
    <source>
        <dbReference type="EMBL" id="MCG7321139.1"/>
    </source>
</evidence>
<dbReference type="InterPro" id="IPR002716">
    <property type="entry name" value="PIN_dom"/>
</dbReference>
<gene>
    <name evidence="9" type="ORF">MHL29_04415</name>
</gene>
<dbReference type="Pfam" id="PF01850">
    <property type="entry name" value="PIN"/>
    <property type="match status" value="1"/>
</dbReference>
<dbReference type="Proteomes" id="UP001521931">
    <property type="component" value="Unassembled WGS sequence"/>
</dbReference>